<dbReference type="Pfam" id="PF25917">
    <property type="entry name" value="BSH_RND"/>
    <property type="match status" value="1"/>
</dbReference>
<dbReference type="Pfam" id="PF25876">
    <property type="entry name" value="HH_MFP_RND"/>
    <property type="match status" value="1"/>
</dbReference>
<dbReference type="Pfam" id="PF25967">
    <property type="entry name" value="RND-MFP_C"/>
    <property type="match status" value="1"/>
</dbReference>
<comment type="similarity">
    <text evidence="2">Belongs to the membrane fusion protein (MFP) (TC 8.A.1) family.</text>
</comment>
<evidence type="ECO:0000259" key="6">
    <source>
        <dbReference type="Pfam" id="PF25954"/>
    </source>
</evidence>
<gene>
    <name evidence="8" type="ORF">EGH82_05255</name>
</gene>
<dbReference type="InterPro" id="IPR058625">
    <property type="entry name" value="MdtA-like_BSH"/>
</dbReference>
<dbReference type="PANTHER" id="PTHR30469:SF11">
    <property type="entry name" value="BLL4320 PROTEIN"/>
    <property type="match status" value="1"/>
</dbReference>
<evidence type="ECO:0000259" key="5">
    <source>
        <dbReference type="Pfam" id="PF25917"/>
    </source>
</evidence>
<dbReference type="NCBIfam" id="TIGR01730">
    <property type="entry name" value="RND_mfp"/>
    <property type="match status" value="1"/>
</dbReference>
<proteinExistence type="inferred from homology"/>
<dbReference type="Gene3D" id="2.40.30.170">
    <property type="match status" value="1"/>
</dbReference>
<dbReference type="Gene3D" id="1.10.287.470">
    <property type="entry name" value="Helix hairpin bin"/>
    <property type="match status" value="1"/>
</dbReference>
<dbReference type="InterPro" id="IPR058624">
    <property type="entry name" value="MdtA-like_HH"/>
</dbReference>
<evidence type="ECO:0000259" key="4">
    <source>
        <dbReference type="Pfam" id="PF25876"/>
    </source>
</evidence>
<dbReference type="GO" id="GO:1990281">
    <property type="term" value="C:efflux pump complex"/>
    <property type="evidence" value="ECO:0007669"/>
    <property type="project" value="TreeGrafter"/>
</dbReference>
<evidence type="ECO:0000256" key="3">
    <source>
        <dbReference type="ARBA" id="ARBA00022448"/>
    </source>
</evidence>
<evidence type="ECO:0000256" key="2">
    <source>
        <dbReference type="ARBA" id="ARBA00009477"/>
    </source>
</evidence>
<comment type="caution">
    <text evidence="8">The sequence shown here is derived from an EMBL/GenBank/DDBJ whole genome shotgun (WGS) entry which is preliminary data.</text>
</comment>
<dbReference type="GO" id="GO:0015562">
    <property type="term" value="F:efflux transmembrane transporter activity"/>
    <property type="evidence" value="ECO:0007669"/>
    <property type="project" value="TreeGrafter"/>
</dbReference>
<dbReference type="Gene3D" id="2.40.50.100">
    <property type="match status" value="1"/>
</dbReference>
<dbReference type="InterPro" id="IPR058627">
    <property type="entry name" value="MdtA-like_C"/>
</dbReference>
<accession>A0A3N3E3T6</accession>
<dbReference type="Gene3D" id="2.40.420.20">
    <property type="match status" value="1"/>
</dbReference>
<dbReference type="InterPro" id="IPR058792">
    <property type="entry name" value="Beta-barrel_RND_2"/>
</dbReference>
<evidence type="ECO:0000259" key="7">
    <source>
        <dbReference type="Pfam" id="PF25967"/>
    </source>
</evidence>
<feature type="domain" description="Multidrug resistance protein MdtA-like C-terminal permuted SH3" evidence="7">
    <location>
        <begin position="282"/>
        <end position="341"/>
    </location>
</feature>
<sequence>MKKWTFFMIVIVLLLFGSVIGFNLFKQQKIAEYLANRPEPEFPVTVTQVKPVDWVPVIEAIGFIEPNQGVTVANETSGVIDKISFESGTQVEEGQLLITLDSEVEKANLKSAQAKLPAAQAKYKRYQGLYKKGSISKEAYDEAGANYFSLQADIESLKASIDRREIKAPFAGEVGIRNVYLGQYLQAGSDIVRLEDTTVMRLRFTVPQTDISRIQLKQEVEIYVDAYPEKPFKGSISAIEPAVNVQSGLIQVQADIPNSDGKLRSGMFARANIILPKLVDQVTLPQTAITYTLYGDNVYIVTEEDGEKRVQQHVVKVGERITDIAHILEGVKPGDVVVTTGQVRLSNGAKVRVVESDATTPPAETPML</sequence>
<evidence type="ECO:0000313" key="8">
    <source>
        <dbReference type="EMBL" id="ROV61396.1"/>
    </source>
</evidence>
<dbReference type="Pfam" id="PF25954">
    <property type="entry name" value="Beta-barrel_RND_2"/>
    <property type="match status" value="1"/>
</dbReference>
<dbReference type="SUPFAM" id="SSF111369">
    <property type="entry name" value="HlyD-like secretion proteins"/>
    <property type="match status" value="1"/>
</dbReference>
<dbReference type="FunFam" id="2.40.30.170:FF:000010">
    <property type="entry name" value="Efflux RND transporter periplasmic adaptor subunit"/>
    <property type="match status" value="1"/>
</dbReference>
<feature type="domain" description="Multidrug resistance protein MdtA-like barrel-sandwich hybrid" evidence="5">
    <location>
        <begin position="70"/>
        <end position="189"/>
    </location>
</feature>
<evidence type="ECO:0000313" key="9">
    <source>
        <dbReference type="Proteomes" id="UP000278792"/>
    </source>
</evidence>
<reference evidence="8 9" key="1">
    <citation type="submission" date="2018-11" db="EMBL/GenBank/DDBJ databases">
        <title>Vibrio ponticus strain CAIM 1751 pathogenic for the snapper Lutjanus guttatus.</title>
        <authorList>
            <person name="Soto-Rodriguez S."/>
            <person name="Lozano-Olvera R."/>
            <person name="Gomez-Gil B."/>
        </authorList>
    </citation>
    <scope>NUCLEOTIDE SEQUENCE [LARGE SCALE GENOMIC DNA]</scope>
    <source>
        <strain evidence="8 9">CAIM 1751</strain>
    </source>
</reference>
<dbReference type="InterPro" id="IPR006143">
    <property type="entry name" value="RND_pump_MFP"/>
</dbReference>
<feature type="domain" description="CusB-like beta-barrel" evidence="6">
    <location>
        <begin position="203"/>
        <end position="273"/>
    </location>
</feature>
<dbReference type="PANTHER" id="PTHR30469">
    <property type="entry name" value="MULTIDRUG RESISTANCE PROTEIN MDTA"/>
    <property type="match status" value="1"/>
</dbReference>
<feature type="domain" description="Multidrug resistance protein MdtA-like alpha-helical hairpin" evidence="4">
    <location>
        <begin position="105"/>
        <end position="163"/>
    </location>
</feature>
<dbReference type="RefSeq" id="WP_123781052.1">
    <property type="nucleotide sequence ID" value="NZ_RKIK01000009.1"/>
</dbReference>
<dbReference type="Proteomes" id="UP000278792">
    <property type="component" value="Unassembled WGS sequence"/>
</dbReference>
<dbReference type="AlphaFoldDB" id="A0A3N3E3T6"/>
<comment type="subcellular location">
    <subcellularLocation>
        <location evidence="1">Cell envelope</location>
    </subcellularLocation>
</comment>
<keyword evidence="3" id="KW-0813">Transport</keyword>
<organism evidence="8 9">
    <name type="scientific">Vibrio ponticus</name>
    <dbReference type="NCBI Taxonomy" id="265668"/>
    <lineage>
        <taxon>Bacteria</taxon>
        <taxon>Pseudomonadati</taxon>
        <taxon>Pseudomonadota</taxon>
        <taxon>Gammaproteobacteria</taxon>
        <taxon>Vibrionales</taxon>
        <taxon>Vibrionaceae</taxon>
        <taxon>Vibrio</taxon>
    </lineage>
</organism>
<dbReference type="EMBL" id="RKIK01000009">
    <property type="protein sequence ID" value="ROV61396.1"/>
    <property type="molecule type" value="Genomic_DNA"/>
</dbReference>
<name>A0A3N3E3T6_9VIBR</name>
<evidence type="ECO:0000256" key="1">
    <source>
        <dbReference type="ARBA" id="ARBA00004196"/>
    </source>
</evidence>
<protein>
    <submittedName>
        <fullName evidence="8">Efflux RND transporter periplasmic adaptor subunit</fullName>
    </submittedName>
</protein>